<dbReference type="Gene3D" id="2.30.29.30">
    <property type="entry name" value="Pleckstrin-homology domain (PH domain)/Phosphotyrosine-binding domain (PTB)"/>
    <property type="match status" value="1"/>
</dbReference>
<dbReference type="InterPro" id="IPR036871">
    <property type="entry name" value="PX_dom_sf"/>
</dbReference>
<feature type="compositionally biased region" description="Basic and acidic residues" evidence="2">
    <location>
        <begin position="217"/>
        <end position="237"/>
    </location>
</feature>
<feature type="compositionally biased region" description="Pro residues" evidence="2">
    <location>
        <begin position="166"/>
        <end position="176"/>
    </location>
</feature>
<feature type="compositionally biased region" description="Polar residues" evidence="2">
    <location>
        <begin position="510"/>
        <end position="525"/>
    </location>
</feature>
<keyword evidence="1" id="KW-0343">GTPase activation</keyword>
<evidence type="ECO:0000256" key="1">
    <source>
        <dbReference type="ARBA" id="ARBA00022468"/>
    </source>
</evidence>
<feature type="region of interest" description="Disordered" evidence="2">
    <location>
        <begin position="1029"/>
        <end position="1115"/>
    </location>
</feature>
<dbReference type="PANTHER" id="PTHR23176">
    <property type="entry name" value="RHO/RAC/CDC GTPASE-ACTIVATING PROTEIN"/>
    <property type="match status" value="1"/>
</dbReference>
<feature type="compositionally biased region" description="Polar residues" evidence="2">
    <location>
        <begin position="1085"/>
        <end position="1095"/>
    </location>
</feature>
<accession>A0A5C6GN04</accession>
<name>A0A5C6GN04_METRR</name>
<feature type="compositionally biased region" description="Basic and acidic residues" evidence="2">
    <location>
        <begin position="1068"/>
        <end position="1077"/>
    </location>
</feature>
<dbReference type="PROSITE" id="PS50238">
    <property type="entry name" value="RHOGAP"/>
    <property type="match status" value="1"/>
</dbReference>
<dbReference type="FunFam" id="2.30.29.30:FF:000452">
    <property type="entry name" value="Rho GTPase activator (Bem3)"/>
    <property type="match status" value="1"/>
</dbReference>
<feature type="region of interest" description="Disordered" evidence="2">
    <location>
        <begin position="782"/>
        <end position="826"/>
    </location>
</feature>
<feature type="domain" description="Rho-GAP" evidence="4">
    <location>
        <begin position="837"/>
        <end position="1044"/>
    </location>
</feature>
<dbReference type="SUPFAM" id="SSF48350">
    <property type="entry name" value="GTPase activation domain, GAP"/>
    <property type="match status" value="1"/>
</dbReference>
<feature type="region of interest" description="Disordered" evidence="2">
    <location>
        <begin position="298"/>
        <end position="349"/>
    </location>
</feature>
<feature type="compositionally biased region" description="Polar residues" evidence="2">
    <location>
        <begin position="595"/>
        <end position="609"/>
    </location>
</feature>
<proteinExistence type="predicted"/>
<feature type="compositionally biased region" description="Low complexity" evidence="2">
    <location>
        <begin position="1054"/>
        <end position="1065"/>
    </location>
</feature>
<feature type="compositionally biased region" description="Basic and acidic residues" evidence="2">
    <location>
        <begin position="89"/>
        <end position="118"/>
    </location>
</feature>
<dbReference type="SMART" id="SM00233">
    <property type="entry name" value="PH"/>
    <property type="match status" value="1"/>
</dbReference>
<reference evidence="6" key="1">
    <citation type="submission" date="2018-12" db="EMBL/GenBank/DDBJ databases">
        <title>The complete genome of Metarhizium rileyi, a key fungal pathogen of Lepidoptera.</title>
        <authorList>
            <person name="Binneck E."/>
            <person name="Lastra C.C.L."/>
            <person name="Sosa-Gomez D.R."/>
        </authorList>
    </citation>
    <scope>NUCLEOTIDE SEQUENCE [LARGE SCALE GENOMIC DNA]</scope>
    <source>
        <strain evidence="6">Cep018-CH2</strain>
    </source>
</reference>
<feature type="compositionally biased region" description="Polar residues" evidence="2">
    <location>
        <begin position="22"/>
        <end position="37"/>
    </location>
</feature>
<feature type="compositionally biased region" description="Basic and acidic residues" evidence="2">
    <location>
        <begin position="527"/>
        <end position="543"/>
    </location>
</feature>
<dbReference type="InterPro" id="IPR008936">
    <property type="entry name" value="Rho_GTPase_activation_prot"/>
</dbReference>
<feature type="compositionally biased region" description="Basic residues" evidence="2">
    <location>
        <begin position="698"/>
        <end position="709"/>
    </location>
</feature>
<dbReference type="PANTHER" id="PTHR23176:SF129">
    <property type="entry name" value="RHO GTPASE ACTIVATING PROTEIN AT 16F, ISOFORM E-RELATED"/>
    <property type="match status" value="1"/>
</dbReference>
<comment type="caution">
    <text evidence="5">The sequence shown here is derived from an EMBL/GenBank/DDBJ whole genome shotgun (WGS) entry which is preliminary data.</text>
</comment>
<evidence type="ECO:0008006" key="7">
    <source>
        <dbReference type="Google" id="ProtNLM"/>
    </source>
</evidence>
<dbReference type="SMART" id="SM00324">
    <property type="entry name" value="RhoGAP"/>
    <property type="match status" value="1"/>
</dbReference>
<feature type="compositionally biased region" description="Polar residues" evidence="2">
    <location>
        <begin position="684"/>
        <end position="694"/>
    </location>
</feature>
<dbReference type="Proteomes" id="UP000317257">
    <property type="component" value="Unassembled WGS sequence"/>
</dbReference>
<feature type="compositionally biased region" description="Polar residues" evidence="2">
    <location>
        <begin position="119"/>
        <end position="135"/>
    </location>
</feature>
<dbReference type="GO" id="GO:0005096">
    <property type="term" value="F:GTPase activator activity"/>
    <property type="evidence" value="ECO:0007669"/>
    <property type="project" value="UniProtKB-KW"/>
</dbReference>
<dbReference type="InterPro" id="IPR011993">
    <property type="entry name" value="PH-like_dom_sf"/>
</dbReference>
<feature type="region of interest" description="Disordered" evidence="2">
    <location>
        <begin position="1"/>
        <end position="263"/>
    </location>
</feature>
<evidence type="ECO:0000259" key="4">
    <source>
        <dbReference type="PROSITE" id="PS50238"/>
    </source>
</evidence>
<feature type="region of interest" description="Disordered" evidence="2">
    <location>
        <begin position="510"/>
        <end position="550"/>
    </location>
</feature>
<feature type="region of interest" description="Disordered" evidence="2">
    <location>
        <begin position="595"/>
        <end position="617"/>
    </location>
</feature>
<dbReference type="GO" id="GO:0007165">
    <property type="term" value="P:signal transduction"/>
    <property type="evidence" value="ECO:0007669"/>
    <property type="project" value="InterPro"/>
</dbReference>
<dbReference type="GO" id="GO:0035091">
    <property type="term" value="F:phosphatidylinositol binding"/>
    <property type="evidence" value="ECO:0007669"/>
    <property type="project" value="InterPro"/>
</dbReference>
<dbReference type="Pfam" id="PF00169">
    <property type="entry name" value="PH"/>
    <property type="match status" value="1"/>
</dbReference>
<evidence type="ECO:0000313" key="5">
    <source>
        <dbReference type="EMBL" id="TWU77941.1"/>
    </source>
</evidence>
<protein>
    <recommendedName>
        <fullName evidence="7">RhoGAP domain protein</fullName>
    </recommendedName>
</protein>
<dbReference type="InterPro" id="IPR000198">
    <property type="entry name" value="RhoGAP_dom"/>
</dbReference>
<dbReference type="Gene3D" id="1.10.555.10">
    <property type="entry name" value="Rho GTPase activation protein"/>
    <property type="match status" value="1"/>
</dbReference>
<evidence type="ECO:0000259" key="3">
    <source>
        <dbReference type="PROSITE" id="PS50003"/>
    </source>
</evidence>
<dbReference type="GO" id="GO:0005938">
    <property type="term" value="C:cell cortex"/>
    <property type="evidence" value="ECO:0007669"/>
    <property type="project" value="UniProtKB-ARBA"/>
</dbReference>
<dbReference type="Gene3D" id="3.30.1520.10">
    <property type="entry name" value="Phox-like domain"/>
    <property type="match status" value="1"/>
</dbReference>
<sequence length="1190" mass="129486">MRAVSGQQDDLTGLDAERGPISPQSPRSHPGIQTNGPLDSPGTDSERPKDFAINIPMAPYPITPPADKPYISSTAVGEMLDPKATIPEPEEHASDNLNHEAEDRVAGPKWKEKDEQRFEGTTYNASLPPSQSCSSEPPKIPPPKVPATTPSVEPSPDPDQGLSQFPSPPRKPPPAPLQLKQQGRTSPATAATDSDSDYDDILQVDGIAAETRGRRKTREDDDKERQANATKQAEEHSTSNAGPESPIKPKIQHPSLLSQSQNHDKSTALKALLLAERKLDVAVPLLSPGLPATPRLLGNIPQSASAPVSARLTGASTPLSPRPPRPPIAMSSNTPLISPVPPSSTSSLSVAPLNAAKHGVGASQSSPTERTRIYKGLVTEEYPDLLLPPNALPSIKVKVASSRMKPSRASLMSLTQLEEDPVFTLAVISRADGGELWRVEKDIASLSKLDSRLKQCPACTARTPDRTLFTGHAPAKLDARRAALEEYMVDVLDTPFDVVTAVEMCKYLSTNTLPPNADETGSSFRPTPERSSRLKIGADDRPRRSGYLTKKGKNFGGWKARFFVLEGPEPEFKYYETPGGAHHGTIRLRNAQIGKQSQTQTNENQSPAQPATGEDLDNNQFRHAILIMEHKKRGSSAYVKHILCAESDKERDAWIDVLLQWIDYQDADDENRQQPPPQSAKAPRNQQPSGSDPPSSIRPKKTPPSKTQHKQANSDTLIGVRYDATHAGEAPQKGSAGNPEQHSSHNLAGETLSTQANKMISAPKDAEIISDPAVWGNRAGLGVSTHDEKKQRKRSFFRFGPKTRTSSDGQDSLFGGSDAGSASAVPSSYGQRELFGASLVDAVRYYPPVDVKVPLPSVVYRCIQYLDHHDAINEEGIFRLSGSSVVIRQLRERFIVEGDVNLVADEQYHDIHAVASLLKLYLRDLPTSILTSDLHQPFFQATEISDCKEKIAKMKELGQRLPRANATLLKYLIAFLIRVINKSDINKMTVRNVGIVFSPTLHIPGEVFATFLQNYESIFGINPEEYELPSPAAESNIHGQADAPAQRKEPAPPSISSSGGSASSHPHLRLDGRREYSRSTPTPPLMSNVQGHRSNPTPPPLQYGGATRPAYESGYGLPNGFDGHGCHPAQRTAPGYDRPILQSSSEEHGAGETHQRVNAKRRESSIYMGVMGGLQQQGSKSRLREEASLF</sequence>
<dbReference type="AlphaFoldDB" id="A0A5C6GN04"/>
<dbReference type="Pfam" id="PF00620">
    <property type="entry name" value="RhoGAP"/>
    <property type="match status" value="1"/>
</dbReference>
<dbReference type="InterPro" id="IPR001849">
    <property type="entry name" value="PH_domain"/>
</dbReference>
<organism evidence="5 6">
    <name type="scientific">Metarhizium rileyi (strain RCEF 4871)</name>
    <name type="common">Nomuraea rileyi</name>
    <dbReference type="NCBI Taxonomy" id="1649241"/>
    <lineage>
        <taxon>Eukaryota</taxon>
        <taxon>Fungi</taxon>
        <taxon>Dikarya</taxon>
        <taxon>Ascomycota</taxon>
        <taxon>Pezizomycotina</taxon>
        <taxon>Sordariomycetes</taxon>
        <taxon>Hypocreomycetidae</taxon>
        <taxon>Hypocreales</taxon>
        <taxon>Clavicipitaceae</taxon>
        <taxon>Metarhizium</taxon>
    </lineage>
</organism>
<feature type="domain" description="PH" evidence="3">
    <location>
        <begin position="541"/>
        <end position="663"/>
    </location>
</feature>
<dbReference type="InterPro" id="IPR050729">
    <property type="entry name" value="Rho-GAP"/>
</dbReference>
<dbReference type="SUPFAM" id="SSF50729">
    <property type="entry name" value="PH domain-like"/>
    <property type="match status" value="1"/>
</dbReference>
<dbReference type="CDD" id="cd13277">
    <property type="entry name" value="PH_Bem3"/>
    <property type="match status" value="1"/>
</dbReference>
<feature type="compositionally biased region" description="Pro residues" evidence="2">
    <location>
        <begin position="58"/>
        <end position="67"/>
    </location>
</feature>
<evidence type="ECO:0000256" key="2">
    <source>
        <dbReference type="SAM" id="MobiDB-lite"/>
    </source>
</evidence>
<gene>
    <name evidence="5" type="ORF">ED733_005455</name>
</gene>
<feature type="region of interest" description="Disordered" evidence="2">
    <location>
        <begin position="668"/>
        <end position="715"/>
    </location>
</feature>
<dbReference type="EMBL" id="SBHS01000002">
    <property type="protein sequence ID" value="TWU77941.1"/>
    <property type="molecule type" value="Genomic_DNA"/>
</dbReference>
<feature type="compositionally biased region" description="Polar residues" evidence="2">
    <location>
        <begin position="1"/>
        <end position="10"/>
    </location>
</feature>
<dbReference type="PROSITE" id="PS50003">
    <property type="entry name" value="PH_DOMAIN"/>
    <property type="match status" value="1"/>
</dbReference>
<evidence type="ECO:0000313" key="6">
    <source>
        <dbReference type="Proteomes" id="UP000317257"/>
    </source>
</evidence>